<name>A0A060H9I8_XYLFS</name>
<feature type="domain" description="Glycosyltransferase 2-like" evidence="1">
    <location>
        <begin position="13"/>
        <end position="135"/>
    </location>
</feature>
<dbReference type="AlphaFoldDB" id="A0A060H9I8"/>
<dbReference type="RefSeq" id="WP_020851675.1">
    <property type="nucleotide sequence ID" value="NZ_CP006696.1"/>
</dbReference>
<dbReference type="InterPro" id="IPR001173">
    <property type="entry name" value="Glyco_trans_2-like"/>
</dbReference>
<protein>
    <submittedName>
        <fullName evidence="2">Dolichyl-phosphate mannose synthase</fullName>
    </submittedName>
</protein>
<dbReference type="KEGG" id="xfs:D934_06940"/>
<dbReference type="InterPro" id="IPR050256">
    <property type="entry name" value="Glycosyltransferase_2"/>
</dbReference>
<dbReference type="EMBL" id="CP006696">
    <property type="protein sequence ID" value="AIC10046.1"/>
    <property type="molecule type" value="Genomic_DNA"/>
</dbReference>
<dbReference type="PANTHER" id="PTHR48090">
    <property type="entry name" value="UNDECAPRENYL-PHOSPHATE 4-DEOXY-4-FORMAMIDO-L-ARABINOSE TRANSFERASE-RELATED"/>
    <property type="match status" value="1"/>
</dbReference>
<reference evidence="2 3" key="1">
    <citation type="submission" date="2013-08" db="EMBL/GenBank/DDBJ databases">
        <authorList>
            <person name="Stouthamer R."/>
            <person name="Nunney L."/>
        </authorList>
    </citation>
    <scope>NUCLEOTIDE SEQUENCE [LARGE SCALE GENOMIC DNA]</scope>
    <source>
        <strain evidence="3">ann-1</strain>
    </source>
</reference>
<dbReference type="Gene3D" id="3.90.550.10">
    <property type="entry name" value="Spore Coat Polysaccharide Biosynthesis Protein SpsA, Chain A"/>
    <property type="match status" value="1"/>
</dbReference>
<evidence type="ECO:0000313" key="2">
    <source>
        <dbReference type="EMBL" id="AIC10046.1"/>
    </source>
</evidence>
<organism evidence="2 3">
    <name type="scientific">Xylella fastidiosa subsp. sandyi Ann-1</name>
    <dbReference type="NCBI Taxonomy" id="155920"/>
    <lineage>
        <taxon>Bacteria</taxon>
        <taxon>Pseudomonadati</taxon>
        <taxon>Pseudomonadota</taxon>
        <taxon>Gammaproteobacteria</taxon>
        <taxon>Lysobacterales</taxon>
        <taxon>Lysobacteraceae</taxon>
        <taxon>Xylella</taxon>
    </lineage>
</organism>
<dbReference type="Pfam" id="PF00535">
    <property type="entry name" value="Glycos_transf_2"/>
    <property type="match status" value="1"/>
</dbReference>
<dbReference type="PATRIC" id="fig|155920.8.peg.1624"/>
<accession>A0A060H9I8</accession>
<sequence>MNKIVLTADTTAIIIPALNEALSIRKVITDALAYCPHVIVVDDGSDDGTANCISDLPIILIRHPQRRGKGAALRSGFAAATQLGVQGVITMDGDGQHSATDFPRLLAAANYHPGCVIIGARLRKRSEQPWIRRIGNHFGDWGISWGCGCRIVDTQSGQRFYPASVFTLPDVSGEDFVFEAQLLISAARQAGARMIAAPIEARYSTPHSPNIFRKSHFRMVRDFWKITSHVAIQIWRYGHVIQEYRRTQAHPVVIDNPDERMQADHGLHIRNAES</sequence>
<dbReference type="InterPro" id="IPR029044">
    <property type="entry name" value="Nucleotide-diphossugar_trans"/>
</dbReference>
<gene>
    <name evidence="2" type="ORF">D934_06940</name>
</gene>
<dbReference type="Proteomes" id="UP000027215">
    <property type="component" value="Chromosome"/>
</dbReference>
<dbReference type="PANTHER" id="PTHR48090:SF7">
    <property type="entry name" value="RFBJ PROTEIN"/>
    <property type="match status" value="1"/>
</dbReference>
<dbReference type="SUPFAM" id="SSF53448">
    <property type="entry name" value="Nucleotide-diphospho-sugar transferases"/>
    <property type="match status" value="1"/>
</dbReference>
<evidence type="ECO:0000313" key="3">
    <source>
        <dbReference type="Proteomes" id="UP000027215"/>
    </source>
</evidence>
<proteinExistence type="predicted"/>
<dbReference type="HOGENOM" id="CLU_033536_7_4_6"/>
<evidence type="ECO:0000259" key="1">
    <source>
        <dbReference type="Pfam" id="PF00535"/>
    </source>
</evidence>
<dbReference type="CDD" id="cd04179">
    <property type="entry name" value="DPM_DPG-synthase_like"/>
    <property type="match status" value="1"/>
</dbReference>